<protein>
    <submittedName>
        <fullName evidence="1">Uncharacterized protein</fullName>
    </submittedName>
</protein>
<dbReference type="Proteomes" id="UP001190700">
    <property type="component" value="Unassembled WGS sequence"/>
</dbReference>
<proteinExistence type="predicted"/>
<evidence type="ECO:0000313" key="1">
    <source>
        <dbReference type="EMBL" id="KAK3262403.1"/>
    </source>
</evidence>
<dbReference type="AlphaFoldDB" id="A0AAE0FMC7"/>
<sequence>MVLLVAPALAPLPGTSSAGAGVDVEWSEVELSRIKSFGPHFSGEHAAELAAVAFKGASEFWRALQLNVYHASVRTTKHTSQLMQCEDAERGAVD</sequence>
<keyword evidence="2" id="KW-1185">Reference proteome</keyword>
<reference evidence="1 2" key="1">
    <citation type="journal article" date="2015" name="Genome Biol. Evol.">
        <title>Comparative Genomics of a Bacterivorous Green Alga Reveals Evolutionary Causalities and Consequences of Phago-Mixotrophic Mode of Nutrition.</title>
        <authorList>
            <person name="Burns J.A."/>
            <person name="Paasch A."/>
            <person name="Narechania A."/>
            <person name="Kim E."/>
        </authorList>
    </citation>
    <scope>NUCLEOTIDE SEQUENCE [LARGE SCALE GENOMIC DNA]</scope>
    <source>
        <strain evidence="1 2">PLY_AMNH</strain>
    </source>
</reference>
<accession>A0AAE0FMC7</accession>
<name>A0AAE0FMC7_9CHLO</name>
<comment type="caution">
    <text evidence="1">The sequence shown here is derived from an EMBL/GenBank/DDBJ whole genome shotgun (WGS) entry which is preliminary data.</text>
</comment>
<dbReference type="EMBL" id="LGRX02016229">
    <property type="protein sequence ID" value="KAK3262403.1"/>
    <property type="molecule type" value="Genomic_DNA"/>
</dbReference>
<evidence type="ECO:0000313" key="2">
    <source>
        <dbReference type="Proteomes" id="UP001190700"/>
    </source>
</evidence>
<gene>
    <name evidence="1" type="ORF">CYMTET_28739</name>
</gene>
<organism evidence="1 2">
    <name type="scientific">Cymbomonas tetramitiformis</name>
    <dbReference type="NCBI Taxonomy" id="36881"/>
    <lineage>
        <taxon>Eukaryota</taxon>
        <taxon>Viridiplantae</taxon>
        <taxon>Chlorophyta</taxon>
        <taxon>Pyramimonadophyceae</taxon>
        <taxon>Pyramimonadales</taxon>
        <taxon>Pyramimonadaceae</taxon>
        <taxon>Cymbomonas</taxon>
    </lineage>
</organism>